<reference evidence="2 3" key="1">
    <citation type="submission" date="2019-06" db="EMBL/GenBank/DDBJ databases">
        <title>Whole geneome sequnce of Mycobacteroides chelonae M77 isolated from bovine milk from Meghalaya, India.</title>
        <authorList>
            <person name="Vise E."/>
            <person name="Das S."/>
            <person name="Garg A."/>
            <person name="Ghatak S."/>
            <person name="Shakuntala I."/>
            <person name="Milton A.A.P."/>
            <person name="Karam A."/>
            <person name="Sanjukta R."/>
            <person name="Puro K."/>
            <person name="Sen A."/>
        </authorList>
    </citation>
    <scope>NUCLEOTIDE SEQUENCE [LARGE SCALE GENOMIC DNA]</scope>
    <source>
        <strain evidence="2 3">M77</strain>
    </source>
</reference>
<evidence type="ECO:0000256" key="1">
    <source>
        <dbReference type="SAM" id="SignalP"/>
    </source>
</evidence>
<protein>
    <submittedName>
        <fullName evidence="2">Uncharacterized protein</fullName>
    </submittedName>
</protein>
<feature type="chain" id="PRO_5044505467" evidence="1">
    <location>
        <begin position="38"/>
        <end position="67"/>
    </location>
</feature>
<evidence type="ECO:0000313" key="3">
    <source>
        <dbReference type="Proteomes" id="UP000317728"/>
    </source>
</evidence>
<evidence type="ECO:0000313" key="2">
    <source>
        <dbReference type="EMBL" id="QDF68912.1"/>
    </source>
</evidence>
<organism evidence="2 3">
    <name type="scientific">Mycobacteroides chelonae</name>
    <name type="common">Mycobacterium chelonae</name>
    <dbReference type="NCBI Taxonomy" id="1774"/>
    <lineage>
        <taxon>Bacteria</taxon>
        <taxon>Bacillati</taxon>
        <taxon>Actinomycetota</taxon>
        <taxon>Actinomycetes</taxon>
        <taxon>Mycobacteriales</taxon>
        <taxon>Mycobacteriaceae</taxon>
        <taxon>Mycobacteroides</taxon>
    </lineage>
</organism>
<dbReference type="Proteomes" id="UP000317728">
    <property type="component" value="Chromosome"/>
</dbReference>
<sequence length="67" mass="7267">MGLSPKRSQRKVPAMVRQFAMAVCLMTSLMAASPAVAGSEPCPYHPVKVDPKCERSGVVREKSPHND</sequence>
<gene>
    <name evidence="2" type="ORF">FJK96_01085</name>
</gene>
<dbReference type="EMBL" id="CP041150">
    <property type="protein sequence ID" value="QDF68912.1"/>
    <property type="molecule type" value="Genomic_DNA"/>
</dbReference>
<keyword evidence="1" id="KW-0732">Signal</keyword>
<proteinExistence type="predicted"/>
<accession>A0AB73TW82</accession>
<feature type="signal peptide" evidence="1">
    <location>
        <begin position="1"/>
        <end position="37"/>
    </location>
</feature>
<name>A0AB73TW82_MYCCH</name>
<dbReference type="AlphaFoldDB" id="A0AB73TW82"/>